<proteinExistence type="predicted"/>
<dbReference type="AlphaFoldDB" id="W9YZU7"/>
<dbReference type="PANTHER" id="PTHR42695:SF5">
    <property type="entry name" value="GLUTAMINE AMIDOTRANSFERASE YLR126C-RELATED"/>
    <property type="match status" value="1"/>
</dbReference>
<dbReference type="CDD" id="cd01741">
    <property type="entry name" value="GATase1_1"/>
    <property type="match status" value="1"/>
</dbReference>
<name>W9YZU7_9EURO</name>
<dbReference type="PANTHER" id="PTHR42695">
    <property type="entry name" value="GLUTAMINE AMIDOTRANSFERASE YLR126C-RELATED"/>
    <property type="match status" value="1"/>
</dbReference>
<keyword evidence="3" id="KW-1185">Reference proteome</keyword>
<dbReference type="GeneID" id="19158119"/>
<sequence length="248" mass="27166">MGSIFAPAPIHLAILECDTPQPGARARYGTYGGMFEALLQRDPKQIAVTKWQVDQDDAEYPDIASIEAVLMTGSKHSAYLDVPWINKLVAYTQAAINTGRVKIIGICFGHQILGRAMGVEVGLNKAGWEAAVLPVKLSPAGQALFKKHQLNLQFSHQDIVVECPQGVQNLGSTPRCAVQGMYVPGKLISLQGHPEFDETTVREILHRKLEQGAFDDQAFAEGMARVGREQDGPFVGQIFVRFLLDELV</sequence>
<dbReference type="InterPro" id="IPR017926">
    <property type="entry name" value="GATASE"/>
</dbReference>
<evidence type="ECO:0000313" key="2">
    <source>
        <dbReference type="EMBL" id="EXJ94826.1"/>
    </source>
</evidence>
<dbReference type="GO" id="GO:0005829">
    <property type="term" value="C:cytosol"/>
    <property type="evidence" value="ECO:0007669"/>
    <property type="project" value="TreeGrafter"/>
</dbReference>
<dbReference type="Proteomes" id="UP000019484">
    <property type="component" value="Unassembled WGS sequence"/>
</dbReference>
<dbReference type="Gene3D" id="3.40.50.880">
    <property type="match status" value="1"/>
</dbReference>
<protein>
    <recommendedName>
        <fullName evidence="1">Glutamine amidotransferase domain-containing protein</fullName>
    </recommendedName>
</protein>
<dbReference type="eggNOG" id="KOG3179">
    <property type="taxonomic scope" value="Eukaryota"/>
</dbReference>
<dbReference type="GO" id="GO:0005634">
    <property type="term" value="C:nucleus"/>
    <property type="evidence" value="ECO:0007669"/>
    <property type="project" value="TreeGrafter"/>
</dbReference>
<dbReference type="STRING" id="1182541.W9YZU7"/>
<gene>
    <name evidence="2" type="ORF">A1O1_03224</name>
</gene>
<feature type="domain" description="Glutamine amidotransferase" evidence="1">
    <location>
        <begin position="63"/>
        <end position="205"/>
    </location>
</feature>
<dbReference type="HOGENOM" id="CLU_054974_0_2_1"/>
<dbReference type="PROSITE" id="PS51273">
    <property type="entry name" value="GATASE_TYPE_1"/>
    <property type="match status" value="1"/>
</dbReference>
<comment type="caution">
    <text evidence="2">The sequence shown here is derived from an EMBL/GenBank/DDBJ whole genome shotgun (WGS) entry which is preliminary data.</text>
</comment>
<evidence type="ECO:0000313" key="3">
    <source>
        <dbReference type="Proteomes" id="UP000019484"/>
    </source>
</evidence>
<dbReference type="SUPFAM" id="SSF52317">
    <property type="entry name" value="Class I glutamine amidotransferase-like"/>
    <property type="match status" value="1"/>
</dbReference>
<dbReference type="Pfam" id="PF00117">
    <property type="entry name" value="GATase"/>
    <property type="match status" value="1"/>
</dbReference>
<dbReference type="RefSeq" id="XP_007722320.1">
    <property type="nucleotide sequence ID" value="XM_007724130.1"/>
</dbReference>
<dbReference type="EMBL" id="AMWN01000002">
    <property type="protein sequence ID" value="EXJ94826.1"/>
    <property type="molecule type" value="Genomic_DNA"/>
</dbReference>
<organism evidence="2 3">
    <name type="scientific">Capronia coronata CBS 617.96</name>
    <dbReference type="NCBI Taxonomy" id="1182541"/>
    <lineage>
        <taxon>Eukaryota</taxon>
        <taxon>Fungi</taxon>
        <taxon>Dikarya</taxon>
        <taxon>Ascomycota</taxon>
        <taxon>Pezizomycotina</taxon>
        <taxon>Eurotiomycetes</taxon>
        <taxon>Chaetothyriomycetidae</taxon>
        <taxon>Chaetothyriales</taxon>
        <taxon>Herpotrichiellaceae</taxon>
        <taxon>Capronia</taxon>
    </lineage>
</organism>
<accession>W9YZU7</accession>
<reference evidence="2 3" key="1">
    <citation type="submission" date="2013-03" db="EMBL/GenBank/DDBJ databases">
        <title>The Genome Sequence of Capronia coronata CBS 617.96.</title>
        <authorList>
            <consortium name="The Broad Institute Genomics Platform"/>
            <person name="Cuomo C."/>
            <person name="de Hoog S."/>
            <person name="Gorbushina A."/>
            <person name="Walker B."/>
            <person name="Young S.K."/>
            <person name="Zeng Q."/>
            <person name="Gargeya S."/>
            <person name="Fitzgerald M."/>
            <person name="Haas B."/>
            <person name="Abouelleil A."/>
            <person name="Allen A.W."/>
            <person name="Alvarado L."/>
            <person name="Arachchi H.M."/>
            <person name="Berlin A.M."/>
            <person name="Chapman S.B."/>
            <person name="Gainer-Dewar J."/>
            <person name="Goldberg J."/>
            <person name="Griggs A."/>
            <person name="Gujja S."/>
            <person name="Hansen M."/>
            <person name="Howarth C."/>
            <person name="Imamovic A."/>
            <person name="Ireland A."/>
            <person name="Larimer J."/>
            <person name="McCowan C."/>
            <person name="Murphy C."/>
            <person name="Pearson M."/>
            <person name="Poon T.W."/>
            <person name="Priest M."/>
            <person name="Roberts A."/>
            <person name="Saif S."/>
            <person name="Shea T."/>
            <person name="Sisk P."/>
            <person name="Sykes S."/>
            <person name="Wortman J."/>
            <person name="Nusbaum C."/>
            <person name="Birren B."/>
        </authorList>
    </citation>
    <scope>NUCLEOTIDE SEQUENCE [LARGE SCALE GENOMIC DNA]</scope>
    <source>
        <strain evidence="2 3">CBS 617.96</strain>
    </source>
</reference>
<dbReference type="InterPro" id="IPR029062">
    <property type="entry name" value="Class_I_gatase-like"/>
</dbReference>
<evidence type="ECO:0000259" key="1">
    <source>
        <dbReference type="Pfam" id="PF00117"/>
    </source>
</evidence>
<dbReference type="OrthoDB" id="92161at2759"/>
<dbReference type="InterPro" id="IPR044992">
    <property type="entry name" value="ChyE-like"/>
</dbReference>